<evidence type="ECO:0000256" key="3">
    <source>
        <dbReference type="ARBA" id="ARBA00013819"/>
    </source>
</evidence>
<keyword evidence="5" id="KW-0853">WD repeat</keyword>
<keyword evidence="13" id="KW-1185">Reference proteome</keyword>
<dbReference type="GO" id="GO:0000049">
    <property type="term" value="F:tRNA binding"/>
    <property type="evidence" value="ECO:0007669"/>
    <property type="project" value="UniProtKB-UniRule"/>
</dbReference>
<reference evidence="12" key="1">
    <citation type="submission" date="2021-01" db="EMBL/GenBank/DDBJ databases">
        <authorList>
            <person name="Li R."/>
            <person name="Bekaert M."/>
        </authorList>
    </citation>
    <scope>NUCLEOTIDE SEQUENCE</scope>
    <source>
        <strain evidence="12">Farmed</strain>
    </source>
</reference>
<dbReference type="GO" id="GO:0022627">
    <property type="term" value="C:cytosolic small ribosomal subunit"/>
    <property type="evidence" value="ECO:0007669"/>
    <property type="project" value="TreeGrafter"/>
</dbReference>
<dbReference type="PIRSF" id="PIRSF017222">
    <property type="entry name" value="eIF2A"/>
    <property type="match status" value="1"/>
</dbReference>
<evidence type="ECO:0000256" key="8">
    <source>
        <dbReference type="ARBA" id="ARBA00022917"/>
    </source>
</evidence>
<protein>
    <recommendedName>
        <fullName evidence="3 9">Eukaryotic translation initiation factor 2A</fullName>
        <shortName evidence="9">eIF-2A</shortName>
    </recommendedName>
</protein>
<evidence type="ECO:0000256" key="2">
    <source>
        <dbReference type="ARBA" id="ARBA00009573"/>
    </source>
</evidence>
<dbReference type="EMBL" id="CAHIKZ030000434">
    <property type="protein sequence ID" value="CAE1174123.1"/>
    <property type="molecule type" value="Genomic_DNA"/>
</dbReference>
<feature type="compositionally biased region" description="Basic residues" evidence="10">
    <location>
        <begin position="519"/>
        <end position="528"/>
    </location>
</feature>
<feature type="compositionally biased region" description="Low complexity" evidence="10">
    <location>
        <begin position="487"/>
        <end position="498"/>
    </location>
</feature>
<dbReference type="InterPro" id="IPR011387">
    <property type="entry name" value="TIF2A"/>
</dbReference>
<organism evidence="12 13">
    <name type="scientific">Acanthosepion pharaonis</name>
    <name type="common">Pharaoh cuttlefish</name>
    <name type="synonym">Sepia pharaonis</name>
    <dbReference type="NCBI Taxonomy" id="158019"/>
    <lineage>
        <taxon>Eukaryota</taxon>
        <taxon>Metazoa</taxon>
        <taxon>Spiralia</taxon>
        <taxon>Lophotrochozoa</taxon>
        <taxon>Mollusca</taxon>
        <taxon>Cephalopoda</taxon>
        <taxon>Coleoidea</taxon>
        <taxon>Decapodiformes</taxon>
        <taxon>Sepiida</taxon>
        <taxon>Sepiina</taxon>
        <taxon>Sepiidae</taxon>
        <taxon>Acanthosepion</taxon>
    </lineage>
</organism>
<keyword evidence="7 9" id="KW-0810">Translation regulation</keyword>
<evidence type="ECO:0000256" key="10">
    <source>
        <dbReference type="SAM" id="MobiDB-lite"/>
    </source>
</evidence>
<dbReference type="PANTHER" id="PTHR13227:SF0">
    <property type="entry name" value="EUKARYOTIC TRANSLATION INITIATION FACTOR 2A"/>
    <property type="match status" value="1"/>
</dbReference>
<dbReference type="InterPro" id="IPR013979">
    <property type="entry name" value="TIF_beta_prop-like"/>
</dbReference>
<gene>
    <name evidence="12" type="ORF">SPHA_12963</name>
</gene>
<evidence type="ECO:0000256" key="6">
    <source>
        <dbReference type="ARBA" id="ARBA00022737"/>
    </source>
</evidence>
<dbReference type="Gene3D" id="2.130.10.10">
    <property type="entry name" value="YVTN repeat-like/Quinoprotein amine dehydrogenase"/>
    <property type="match status" value="2"/>
</dbReference>
<dbReference type="GO" id="GO:0043022">
    <property type="term" value="F:ribosome binding"/>
    <property type="evidence" value="ECO:0007669"/>
    <property type="project" value="UniProtKB-UniRule"/>
</dbReference>
<dbReference type="OrthoDB" id="2194683at2759"/>
<dbReference type="AlphaFoldDB" id="A0A812B916"/>
<evidence type="ECO:0000313" key="12">
    <source>
        <dbReference type="EMBL" id="CAE1174123.1"/>
    </source>
</evidence>
<evidence type="ECO:0000313" key="13">
    <source>
        <dbReference type="Proteomes" id="UP000597762"/>
    </source>
</evidence>
<dbReference type="SUPFAM" id="SSF69322">
    <property type="entry name" value="Tricorn protease domain 2"/>
    <property type="match status" value="1"/>
</dbReference>
<proteinExistence type="inferred from homology"/>
<evidence type="ECO:0000256" key="4">
    <source>
        <dbReference type="ARBA" id="ARBA00022540"/>
    </source>
</evidence>
<comment type="function">
    <text evidence="1 9">Functions in the early steps of protein synthesis of a small number of specific mRNAs. Acts by directing the binding of methionyl-tRNAi to 40S ribosomal subunits. In contrast to the eIF-2 complex, it binds methionyl-tRNAi to 40S subunits in a codon-dependent manner, whereas the eIF-2 complex binds methionyl-tRNAi to 40S subunits in a GTP-dependent manner.</text>
</comment>
<comment type="caution">
    <text evidence="12">The sequence shown here is derived from an EMBL/GenBank/DDBJ whole genome shotgun (WGS) entry which is preliminary data.</text>
</comment>
<evidence type="ECO:0000256" key="7">
    <source>
        <dbReference type="ARBA" id="ARBA00022845"/>
    </source>
</evidence>
<keyword evidence="4 9" id="KW-0396">Initiation factor</keyword>
<accession>A0A812B916</accession>
<dbReference type="GO" id="GO:0006417">
    <property type="term" value="P:regulation of translation"/>
    <property type="evidence" value="ECO:0007669"/>
    <property type="project" value="UniProtKB-KW"/>
</dbReference>
<feature type="domain" description="Translation initiation factor beta propellor-like" evidence="11">
    <location>
        <begin position="210"/>
        <end position="401"/>
    </location>
</feature>
<name>A0A812B916_ACAPH</name>
<feature type="region of interest" description="Disordered" evidence="10">
    <location>
        <begin position="436"/>
        <end position="528"/>
    </location>
</feature>
<keyword evidence="8 9" id="KW-0648">Protein biosynthesis</keyword>
<evidence type="ECO:0000259" key="11">
    <source>
        <dbReference type="Pfam" id="PF08662"/>
    </source>
</evidence>
<comment type="similarity">
    <text evidence="2 9">Belongs to the WD repeat EIF2A family.</text>
</comment>
<dbReference type="InterPro" id="IPR015943">
    <property type="entry name" value="WD40/YVTN_repeat-like_dom_sf"/>
</dbReference>
<evidence type="ECO:0000256" key="9">
    <source>
        <dbReference type="PIRNR" id="PIRNR017222"/>
    </source>
</evidence>
<dbReference type="GO" id="GO:0003729">
    <property type="term" value="F:mRNA binding"/>
    <property type="evidence" value="ECO:0007669"/>
    <property type="project" value="TreeGrafter"/>
</dbReference>
<evidence type="ECO:0000256" key="1">
    <source>
        <dbReference type="ARBA" id="ARBA00003993"/>
    </source>
</evidence>
<dbReference type="GO" id="GO:0003743">
    <property type="term" value="F:translation initiation factor activity"/>
    <property type="evidence" value="ECO:0007669"/>
    <property type="project" value="UniProtKB-UniRule"/>
</dbReference>
<dbReference type="Proteomes" id="UP000597762">
    <property type="component" value="Unassembled WGS sequence"/>
</dbReference>
<keyword evidence="6" id="KW-0677">Repeat</keyword>
<sequence>MATPIPTLAFRGSQGVWMMKGSPLTAQTESFRGDSRAVCRAMSFSLNGKYFAWSDDEKIHIVETSNCKKVQTIERPKTAGLSFSPLGTYLVSVDVASQSKADKDKPNLIIWNVATGELIKGFNHKRLGEWKPEWSPDDKIMTRLHNNDVEFYEKGSFETPIARIHATKISQYSLSNNNHVAFCIPGSKGQPSNVRVFKYPNINGCPVANKSFFKADKTSLHWNKSGNGLLVITSTETSASSYYGETGLHYLSVKGEGCLVPRAKDGPVYHVEWSPNSMEFCVVYGFMPAKATIYNLKCDPVFDFGTGPRNAAYYNPQGNILCLAGFGNLQGNLEFWDVKQKKLINTSKAMDTTYFCWCPDGEHFITATMAPRLRVGNGYKLWHYSGSILAQVDTPSGQELWESLWLPDMDRKYPEKAVSYKKATSTVAAVKEAKPVAAYRPPHARNQVSSTSTKLHDYEPPSNMKKIPGLDTSAIPTKNQKKKGNQKQKAQNQTQQFNIPGLAPVQPSDAEKEEQDKEKRKKNLKKKLTQINKLKEQLKNGKKLDNGQLEKISKYDEILKLVKDLEVS</sequence>
<dbReference type="Pfam" id="PF08662">
    <property type="entry name" value="eIF2A"/>
    <property type="match status" value="1"/>
</dbReference>
<evidence type="ECO:0000256" key="5">
    <source>
        <dbReference type="ARBA" id="ARBA00022574"/>
    </source>
</evidence>
<dbReference type="PANTHER" id="PTHR13227">
    <property type="entry name" value="EUKARYOTIC TRANSLATION INITIATION FACTOR 2A"/>
    <property type="match status" value="1"/>
</dbReference>